<dbReference type="AlphaFoldDB" id="A0AA48KC32"/>
<sequence>MSTLRGSLQSISLMDVVQLLGANRKTGKLLVTQGAATGTLYVLNGDVVHAESPEARGESAAFEILEWDRGEFEFVSTKFKAPNTIHRSVPDLLMEAARTSDSRRHLRAIFPSLNVVPWPTLQEPRLTEGLRIFQEDRRCLPFLDGYRTFQEVIAVSEQSEVSVLQACAQLKQAGRLKLLEPDAALRATALKGGIFRRSDHVELAASHEARWKTLGPYGAIARVRILWPEGPAVEQVRFVRDMDDRSIGIPKELMQLWGLPERMDVTVRPAP</sequence>
<protein>
    <recommendedName>
        <fullName evidence="1">PatA-like N-terminal domain-containing protein</fullName>
    </recommendedName>
</protein>
<dbReference type="KEGG" id="msea:METESE_15390"/>
<dbReference type="PANTHER" id="PTHR36304">
    <property type="entry name" value="DOMAIN GTPASE-ACTIVATING PROTEIN, PUTATIVE-RELATED-RELATED"/>
    <property type="match status" value="1"/>
</dbReference>
<name>A0AA48KC32_9BACT</name>
<reference evidence="2" key="1">
    <citation type="journal article" date="2023" name="Int. J. Syst. Evol. Microbiol.">
        <title>Mesoterricola silvestris gen. nov., sp. nov., Mesoterricola sediminis sp. nov., Geothrix oryzae sp. nov., Geothrix edaphica sp. nov., Geothrix rubra sp. nov., and Geothrix limicola sp. nov., six novel members of Acidobacteriota isolated from soils.</title>
        <authorList>
            <person name="Itoh H."/>
            <person name="Sugisawa Y."/>
            <person name="Mise K."/>
            <person name="Xu Z."/>
            <person name="Kuniyasu M."/>
            <person name="Ushijima N."/>
            <person name="Kawano K."/>
            <person name="Kobayashi E."/>
            <person name="Shiratori Y."/>
            <person name="Masuda Y."/>
            <person name="Senoo K."/>
        </authorList>
    </citation>
    <scope>NUCLEOTIDE SEQUENCE</scope>
    <source>
        <strain evidence="2">W786</strain>
    </source>
</reference>
<dbReference type="Pfam" id="PF14332">
    <property type="entry name" value="DUF4388"/>
    <property type="match status" value="1"/>
</dbReference>
<dbReference type="EMBL" id="AP027081">
    <property type="protein sequence ID" value="BDU76581.1"/>
    <property type="molecule type" value="Genomic_DNA"/>
</dbReference>
<keyword evidence="3" id="KW-1185">Reference proteome</keyword>
<dbReference type="PANTHER" id="PTHR36304:SF4">
    <property type="entry name" value="DUF4388 DOMAIN-CONTAINING PROTEIN"/>
    <property type="match status" value="1"/>
</dbReference>
<organism evidence="2 3">
    <name type="scientific">Mesoterricola sediminis</name>
    <dbReference type="NCBI Taxonomy" id="2927980"/>
    <lineage>
        <taxon>Bacteria</taxon>
        <taxon>Pseudomonadati</taxon>
        <taxon>Acidobacteriota</taxon>
        <taxon>Holophagae</taxon>
        <taxon>Holophagales</taxon>
        <taxon>Holophagaceae</taxon>
        <taxon>Mesoterricola</taxon>
    </lineage>
</organism>
<accession>A0AA48KC32</accession>
<dbReference type="Proteomes" id="UP001228113">
    <property type="component" value="Chromosome"/>
</dbReference>
<evidence type="ECO:0000313" key="2">
    <source>
        <dbReference type="EMBL" id="BDU76581.1"/>
    </source>
</evidence>
<feature type="domain" description="PatA-like N-terminal" evidence="1">
    <location>
        <begin position="5"/>
        <end position="103"/>
    </location>
</feature>
<evidence type="ECO:0000313" key="3">
    <source>
        <dbReference type="Proteomes" id="UP001228113"/>
    </source>
</evidence>
<gene>
    <name evidence="2" type="ORF">METESE_15390</name>
</gene>
<dbReference type="RefSeq" id="WP_243346359.1">
    <property type="nucleotide sequence ID" value="NZ_AP027081.1"/>
</dbReference>
<proteinExistence type="predicted"/>
<evidence type="ECO:0000259" key="1">
    <source>
        <dbReference type="Pfam" id="PF14332"/>
    </source>
</evidence>
<dbReference type="InterPro" id="IPR025497">
    <property type="entry name" value="PatA-like_N"/>
</dbReference>